<dbReference type="GO" id="GO:0022857">
    <property type="term" value="F:transmembrane transporter activity"/>
    <property type="evidence" value="ECO:0007669"/>
    <property type="project" value="InterPro"/>
</dbReference>
<dbReference type="Pfam" id="PF07690">
    <property type="entry name" value="MFS_1"/>
    <property type="match status" value="1"/>
</dbReference>
<evidence type="ECO:0000313" key="10">
    <source>
        <dbReference type="EMBL" id="KAA2265393.1"/>
    </source>
</evidence>
<dbReference type="OrthoDB" id="4080117at2"/>
<feature type="transmembrane region" description="Helical" evidence="8">
    <location>
        <begin position="254"/>
        <end position="273"/>
    </location>
</feature>
<evidence type="ECO:0000256" key="1">
    <source>
        <dbReference type="ARBA" id="ARBA00004651"/>
    </source>
</evidence>
<evidence type="ECO:0000259" key="9">
    <source>
        <dbReference type="PROSITE" id="PS50850"/>
    </source>
</evidence>
<feature type="transmembrane region" description="Helical" evidence="8">
    <location>
        <begin position="383"/>
        <end position="402"/>
    </location>
</feature>
<dbReference type="NCBIfam" id="TIGR00711">
    <property type="entry name" value="efflux_EmrB"/>
    <property type="match status" value="1"/>
</dbReference>
<feature type="transmembrane region" description="Helical" evidence="8">
    <location>
        <begin position="190"/>
        <end position="212"/>
    </location>
</feature>
<feature type="domain" description="Major facilitator superfamily (MFS) profile" evidence="9">
    <location>
        <begin position="37"/>
        <end position="499"/>
    </location>
</feature>
<evidence type="ECO:0000256" key="8">
    <source>
        <dbReference type="SAM" id="Phobius"/>
    </source>
</evidence>
<feature type="region of interest" description="Disordered" evidence="7">
    <location>
        <begin position="1"/>
        <end position="23"/>
    </location>
</feature>
<dbReference type="SUPFAM" id="SSF103473">
    <property type="entry name" value="MFS general substrate transporter"/>
    <property type="match status" value="1"/>
</dbReference>
<feature type="transmembrane region" description="Helical" evidence="8">
    <location>
        <begin position="35"/>
        <end position="55"/>
    </location>
</feature>
<proteinExistence type="predicted"/>
<evidence type="ECO:0000256" key="3">
    <source>
        <dbReference type="ARBA" id="ARBA00022475"/>
    </source>
</evidence>
<evidence type="ECO:0000313" key="11">
    <source>
        <dbReference type="Proteomes" id="UP000323454"/>
    </source>
</evidence>
<reference evidence="10 11" key="1">
    <citation type="submission" date="2019-09" db="EMBL/GenBank/DDBJ databases">
        <title>Goodfellowia gen. nov., a new genus of the Pseudonocardineae related to Actinoalloteichus, containing Goodfellowia coeruleoviolacea gen. nov., comb. nov. gen. nov., comb. nov.</title>
        <authorList>
            <person name="Labeda D."/>
        </authorList>
    </citation>
    <scope>NUCLEOTIDE SEQUENCE [LARGE SCALE GENOMIC DNA]</scope>
    <source>
        <strain evidence="10 11">AN110305</strain>
    </source>
</reference>
<dbReference type="PRINTS" id="PR01036">
    <property type="entry name" value="TCRTETB"/>
</dbReference>
<dbReference type="InterPro" id="IPR020846">
    <property type="entry name" value="MFS_dom"/>
</dbReference>
<dbReference type="PANTHER" id="PTHR42718:SF46">
    <property type="entry name" value="BLR6921 PROTEIN"/>
    <property type="match status" value="1"/>
</dbReference>
<gene>
    <name evidence="10" type="ORF">F0L68_04820</name>
</gene>
<feature type="transmembrane region" description="Helical" evidence="8">
    <location>
        <begin position="75"/>
        <end position="91"/>
    </location>
</feature>
<feature type="transmembrane region" description="Helical" evidence="8">
    <location>
        <begin position="224"/>
        <end position="242"/>
    </location>
</feature>
<feature type="transmembrane region" description="Helical" evidence="8">
    <location>
        <begin position="294"/>
        <end position="317"/>
    </location>
</feature>
<sequence length="512" mass="52195">MKSETPSATVDSRTGSGTVRTRSAAGGGARIANRWIALVVLSLAQLMVILDSTIVNIALPSAQHDLGFSADDRQWVVTGYALAFGSLLLLGGRLSDFIERKKLFIIGLAGFAVASAVGGAASGFEMLLISRVAQGGFAAVLAPAALSMLSVTFADDATERGRAFGIFGAISGAGGALGLLLGGILTQDLSWRWCLYVNLIIAALAFAGALLFLPDGGRPERTRLDGSGTITAVLGLVGIAYGLGNAASKGWGDFWTLGPVVAGVLLLIVFVLIERRVANPLLPLSVILDRGRGAAYLSIGISGTGGFAVFLFLTYYLQDTLRFTPIQSGLAFLPMVGSVMVGAIVSGAVLMPRIGPRPIVPTGSLLAAIGLAMLTGIDAGTSYAGGVLPPLIIIGVGLGLIFGPGQNAATSGVRPHESGVASAMVNIAQQVGGAIGLAVFSSLGATVITNYLTAHAATASNPATIVDATLSSYHFVFWVAAALFLGGAVLTALLFRRGPVPVDPNAMPVVAH</sequence>
<dbReference type="RefSeq" id="WP_149848199.1">
    <property type="nucleotide sequence ID" value="NZ_VUOB01000006.1"/>
</dbReference>
<accession>A0A5B2XPS1</accession>
<feature type="transmembrane region" description="Helical" evidence="8">
    <location>
        <begin position="472"/>
        <end position="495"/>
    </location>
</feature>
<evidence type="ECO:0000256" key="7">
    <source>
        <dbReference type="SAM" id="MobiDB-lite"/>
    </source>
</evidence>
<feature type="transmembrane region" description="Helical" evidence="8">
    <location>
        <begin position="358"/>
        <end position="377"/>
    </location>
</feature>
<keyword evidence="6 8" id="KW-0472">Membrane</keyword>
<name>A0A5B2XPS1_9PSEU</name>
<dbReference type="InterPro" id="IPR011701">
    <property type="entry name" value="MFS"/>
</dbReference>
<dbReference type="PROSITE" id="PS50850">
    <property type="entry name" value="MFS"/>
    <property type="match status" value="1"/>
</dbReference>
<dbReference type="AlphaFoldDB" id="A0A5B2XPS1"/>
<dbReference type="PANTHER" id="PTHR42718">
    <property type="entry name" value="MAJOR FACILITATOR SUPERFAMILY MULTIDRUG TRANSPORTER MFSC"/>
    <property type="match status" value="1"/>
</dbReference>
<feature type="transmembrane region" description="Helical" evidence="8">
    <location>
        <begin position="103"/>
        <end position="124"/>
    </location>
</feature>
<dbReference type="Gene3D" id="1.20.1720.10">
    <property type="entry name" value="Multidrug resistance protein D"/>
    <property type="match status" value="1"/>
</dbReference>
<dbReference type="Gene3D" id="1.20.1250.20">
    <property type="entry name" value="MFS general substrate transporter like domains"/>
    <property type="match status" value="1"/>
</dbReference>
<keyword evidence="5 8" id="KW-1133">Transmembrane helix</keyword>
<comment type="subcellular location">
    <subcellularLocation>
        <location evidence="1">Cell membrane</location>
        <topology evidence="1">Multi-pass membrane protein</topology>
    </subcellularLocation>
</comment>
<reference evidence="10 11" key="2">
    <citation type="submission" date="2019-09" db="EMBL/GenBank/DDBJ databases">
        <authorList>
            <person name="Jin C."/>
        </authorList>
    </citation>
    <scope>NUCLEOTIDE SEQUENCE [LARGE SCALE GENOMIC DNA]</scope>
    <source>
        <strain evidence="10 11">AN110305</strain>
    </source>
</reference>
<keyword evidence="4 8" id="KW-0812">Transmembrane</keyword>
<feature type="transmembrane region" description="Helical" evidence="8">
    <location>
        <begin position="431"/>
        <end position="452"/>
    </location>
</feature>
<dbReference type="InterPro" id="IPR036259">
    <property type="entry name" value="MFS_trans_sf"/>
</dbReference>
<feature type="transmembrane region" description="Helical" evidence="8">
    <location>
        <begin position="166"/>
        <end position="184"/>
    </location>
</feature>
<dbReference type="CDD" id="cd17321">
    <property type="entry name" value="MFS_MMR_MDR_like"/>
    <property type="match status" value="1"/>
</dbReference>
<dbReference type="GO" id="GO:0005886">
    <property type="term" value="C:plasma membrane"/>
    <property type="evidence" value="ECO:0007669"/>
    <property type="project" value="UniProtKB-SubCell"/>
</dbReference>
<evidence type="ECO:0000256" key="5">
    <source>
        <dbReference type="ARBA" id="ARBA00022989"/>
    </source>
</evidence>
<keyword evidence="11" id="KW-1185">Reference proteome</keyword>
<dbReference type="EMBL" id="VUOB01000006">
    <property type="protein sequence ID" value="KAA2265393.1"/>
    <property type="molecule type" value="Genomic_DNA"/>
</dbReference>
<dbReference type="InterPro" id="IPR004638">
    <property type="entry name" value="EmrB-like"/>
</dbReference>
<feature type="transmembrane region" description="Helical" evidence="8">
    <location>
        <begin position="329"/>
        <end position="351"/>
    </location>
</feature>
<feature type="compositionally biased region" description="Polar residues" evidence="7">
    <location>
        <begin position="1"/>
        <end position="21"/>
    </location>
</feature>
<comment type="caution">
    <text evidence="10">The sequence shown here is derived from an EMBL/GenBank/DDBJ whole genome shotgun (WGS) entry which is preliminary data.</text>
</comment>
<evidence type="ECO:0000256" key="4">
    <source>
        <dbReference type="ARBA" id="ARBA00022692"/>
    </source>
</evidence>
<keyword evidence="2" id="KW-0813">Transport</keyword>
<evidence type="ECO:0000256" key="2">
    <source>
        <dbReference type="ARBA" id="ARBA00022448"/>
    </source>
</evidence>
<dbReference type="Proteomes" id="UP000323454">
    <property type="component" value="Unassembled WGS sequence"/>
</dbReference>
<feature type="transmembrane region" description="Helical" evidence="8">
    <location>
        <begin position="136"/>
        <end position="154"/>
    </location>
</feature>
<evidence type="ECO:0000256" key="6">
    <source>
        <dbReference type="ARBA" id="ARBA00023136"/>
    </source>
</evidence>
<keyword evidence="3" id="KW-1003">Cell membrane</keyword>
<organism evidence="10 11">
    <name type="scientific">Solihabitans fulvus</name>
    <dbReference type="NCBI Taxonomy" id="1892852"/>
    <lineage>
        <taxon>Bacteria</taxon>
        <taxon>Bacillati</taxon>
        <taxon>Actinomycetota</taxon>
        <taxon>Actinomycetes</taxon>
        <taxon>Pseudonocardiales</taxon>
        <taxon>Pseudonocardiaceae</taxon>
        <taxon>Solihabitans</taxon>
    </lineage>
</organism>
<protein>
    <submittedName>
        <fullName evidence="10">MFS transporter</fullName>
    </submittedName>
</protein>